<feature type="compositionally biased region" description="Low complexity" evidence="12">
    <location>
        <begin position="156"/>
        <end position="175"/>
    </location>
</feature>
<comment type="subcellular location">
    <subcellularLocation>
        <location evidence="1">Mitochondrion outer membrane</location>
        <topology evidence="1">Single-pass membrane protein</topology>
    </subcellularLocation>
</comment>
<keyword evidence="11 13" id="KW-0675">Receptor</keyword>
<dbReference type="CDD" id="cd22884">
    <property type="entry name" value="TOM22"/>
    <property type="match status" value="1"/>
</dbReference>
<feature type="region of interest" description="Disordered" evidence="12">
    <location>
        <begin position="1"/>
        <end position="52"/>
    </location>
</feature>
<feature type="compositionally biased region" description="Acidic residues" evidence="12">
    <location>
        <begin position="26"/>
        <end position="50"/>
    </location>
</feature>
<comment type="similarity">
    <text evidence="2">Belongs to the Tom22 family.</text>
</comment>
<dbReference type="GO" id="GO:0006886">
    <property type="term" value="P:intracellular protein transport"/>
    <property type="evidence" value="ECO:0007669"/>
    <property type="project" value="InterPro"/>
</dbReference>
<keyword evidence="7" id="KW-1133">Transmembrane helix</keyword>
<dbReference type="PANTHER" id="PTHR12504:SF0">
    <property type="entry name" value="MITOCHONDRIAL IMPORT RECEPTOR SUBUNIT TOM22 HOMOLOG"/>
    <property type="match status" value="1"/>
</dbReference>
<name>A0A2N8U906_9BASI</name>
<dbReference type="EMBL" id="LT795055">
    <property type="protein sequence ID" value="SJX61172.1"/>
    <property type="molecule type" value="Genomic_DNA"/>
</dbReference>
<evidence type="ECO:0000313" key="13">
    <source>
        <dbReference type="EMBL" id="SJX61172.1"/>
    </source>
</evidence>
<evidence type="ECO:0000256" key="4">
    <source>
        <dbReference type="ARBA" id="ARBA00022692"/>
    </source>
</evidence>
<evidence type="ECO:0000256" key="7">
    <source>
        <dbReference type="ARBA" id="ARBA00022989"/>
    </source>
</evidence>
<evidence type="ECO:0000313" key="14">
    <source>
        <dbReference type="Proteomes" id="UP000239563"/>
    </source>
</evidence>
<organism evidence="13 14">
    <name type="scientific">Sporisorium reilianum f. sp. reilianum</name>
    <dbReference type="NCBI Taxonomy" id="72559"/>
    <lineage>
        <taxon>Eukaryota</taxon>
        <taxon>Fungi</taxon>
        <taxon>Dikarya</taxon>
        <taxon>Basidiomycota</taxon>
        <taxon>Ustilaginomycotina</taxon>
        <taxon>Ustilaginomycetes</taxon>
        <taxon>Ustilaginales</taxon>
        <taxon>Ustilaginaceae</taxon>
        <taxon>Sporisorium</taxon>
    </lineage>
</organism>
<sequence length="181" mass="19598">MVRLEEVPDEEILRQQRTSAAAAAPGDDDDWEEEEDDDSDAESDFSDDSDVSERGIALREETIWERLSALRDIIPPSTRRSIASTFNTTTSYAFTGSLLAGKLVWVVTTSALLVGLPFALAVEDESRIVAQEKEMMAQQQGAQHMLAPAPGGAPGVPGQQAAGQQYQPQQQAPQGLRPPGF</sequence>
<evidence type="ECO:0000256" key="8">
    <source>
        <dbReference type="ARBA" id="ARBA00023010"/>
    </source>
</evidence>
<keyword evidence="10" id="KW-0472">Membrane</keyword>
<keyword evidence="8" id="KW-0811">Translocation</keyword>
<evidence type="ECO:0000256" key="2">
    <source>
        <dbReference type="ARBA" id="ARBA00009874"/>
    </source>
</evidence>
<keyword evidence="3" id="KW-0813">Transport</keyword>
<dbReference type="Pfam" id="PF04281">
    <property type="entry name" value="Tom22"/>
    <property type="match status" value="1"/>
</dbReference>
<evidence type="ECO:0000256" key="5">
    <source>
        <dbReference type="ARBA" id="ARBA00022787"/>
    </source>
</evidence>
<evidence type="ECO:0000256" key="1">
    <source>
        <dbReference type="ARBA" id="ARBA00004572"/>
    </source>
</evidence>
<dbReference type="PANTHER" id="PTHR12504">
    <property type="entry name" value="MITOCHONDRIAL IMPORT RECEPTOR SUBUNIT TOM22"/>
    <property type="match status" value="1"/>
</dbReference>
<reference evidence="13 14" key="1">
    <citation type="submission" date="2017-02" db="EMBL/GenBank/DDBJ databases">
        <authorList>
            <person name="Peterson S.W."/>
        </authorList>
    </citation>
    <scope>NUCLEOTIDE SEQUENCE [LARGE SCALE GENOMIC DNA]</scope>
    <source>
        <strain evidence="13 14">SRS1_H2-8</strain>
    </source>
</reference>
<proteinExistence type="inferred from homology"/>
<gene>
    <name evidence="13" type="ORF">SRS1_12394</name>
</gene>
<dbReference type="Proteomes" id="UP000239563">
    <property type="component" value="Chromosome II"/>
</dbReference>
<feature type="region of interest" description="Disordered" evidence="12">
    <location>
        <begin position="140"/>
        <end position="181"/>
    </location>
</feature>
<feature type="compositionally biased region" description="Basic and acidic residues" evidence="12">
    <location>
        <begin position="1"/>
        <end position="14"/>
    </location>
</feature>
<keyword evidence="5" id="KW-1000">Mitochondrion outer membrane</keyword>
<dbReference type="AlphaFoldDB" id="A0A2N8U906"/>
<evidence type="ECO:0000256" key="11">
    <source>
        <dbReference type="ARBA" id="ARBA00023170"/>
    </source>
</evidence>
<evidence type="ECO:0000256" key="3">
    <source>
        <dbReference type="ARBA" id="ARBA00022448"/>
    </source>
</evidence>
<dbReference type="InterPro" id="IPR005683">
    <property type="entry name" value="Tom22"/>
</dbReference>
<keyword evidence="4" id="KW-0812">Transmembrane</keyword>
<protein>
    <submittedName>
        <fullName evidence="13">Related to TOM22-mitochondrial outer membrane import receptor complex subunit</fullName>
    </submittedName>
</protein>
<keyword evidence="6" id="KW-0653">Protein transport</keyword>
<keyword evidence="9" id="KW-0496">Mitochondrion</keyword>
<evidence type="ECO:0000256" key="12">
    <source>
        <dbReference type="SAM" id="MobiDB-lite"/>
    </source>
</evidence>
<evidence type="ECO:0000256" key="10">
    <source>
        <dbReference type="ARBA" id="ARBA00023136"/>
    </source>
</evidence>
<accession>A0A2N8U906</accession>
<evidence type="ECO:0000256" key="6">
    <source>
        <dbReference type="ARBA" id="ARBA00022927"/>
    </source>
</evidence>
<dbReference type="GO" id="GO:0005741">
    <property type="term" value="C:mitochondrial outer membrane"/>
    <property type="evidence" value="ECO:0007669"/>
    <property type="project" value="UniProtKB-SubCell"/>
</dbReference>
<evidence type="ECO:0000256" key="9">
    <source>
        <dbReference type="ARBA" id="ARBA00023128"/>
    </source>
</evidence>